<evidence type="ECO:0000313" key="2">
    <source>
        <dbReference type="EnsemblMetazoa" id="Aqu2.1.10662_001"/>
    </source>
</evidence>
<reference evidence="2" key="1">
    <citation type="submission" date="2017-05" db="UniProtKB">
        <authorList>
            <consortium name="EnsemblMetazoa"/>
        </authorList>
    </citation>
    <scope>IDENTIFICATION</scope>
</reference>
<evidence type="ECO:0000256" key="1">
    <source>
        <dbReference type="SAM" id="MobiDB-lite"/>
    </source>
</evidence>
<accession>A0A1X7T8S4</accession>
<name>A0A1X7T8S4_AMPQE</name>
<sequence length="133" mass="15043">MATLDSDSSDSERQLQSQRPCESETGVSSSKRMKIGAAIYKTKFNHSWKQEYPSISEVKRDPYKFFCTVCSRSVSCDHQGKRDVERHVSKALHQNNARSLKSQALITIPRMESSSSQSEKVTRAEVKVAKMIV</sequence>
<dbReference type="InParanoid" id="A0A1X7T8S4"/>
<dbReference type="EnsemblMetazoa" id="Aqu2.1.10662_001">
    <property type="protein sequence ID" value="Aqu2.1.10662_001"/>
    <property type="gene ID" value="Aqu2.1.10662"/>
</dbReference>
<proteinExistence type="predicted"/>
<protein>
    <submittedName>
        <fullName evidence="2">Uncharacterized protein</fullName>
    </submittedName>
</protein>
<feature type="compositionally biased region" description="Polar residues" evidence="1">
    <location>
        <begin position="14"/>
        <end position="30"/>
    </location>
</feature>
<feature type="region of interest" description="Disordered" evidence="1">
    <location>
        <begin position="1"/>
        <end position="32"/>
    </location>
</feature>
<dbReference type="AlphaFoldDB" id="A0A1X7T8S4"/>
<organism evidence="2">
    <name type="scientific">Amphimedon queenslandica</name>
    <name type="common">Sponge</name>
    <dbReference type="NCBI Taxonomy" id="400682"/>
    <lineage>
        <taxon>Eukaryota</taxon>
        <taxon>Metazoa</taxon>
        <taxon>Porifera</taxon>
        <taxon>Demospongiae</taxon>
        <taxon>Heteroscleromorpha</taxon>
        <taxon>Haplosclerida</taxon>
        <taxon>Niphatidae</taxon>
        <taxon>Amphimedon</taxon>
    </lineage>
</organism>